<accession>A0A8H7T4K6</accession>
<feature type="region of interest" description="Disordered" evidence="1">
    <location>
        <begin position="116"/>
        <end position="138"/>
    </location>
</feature>
<comment type="caution">
    <text evidence="2">The sequence shown here is derived from an EMBL/GenBank/DDBJ whole genome shotgun (WGS) entry which is preliminary data.</text>
</comment>
<gene>
    <name evidence="2" type="ORF">IFR04_011794</name>
</gene>
<reference evidence="2" key="1">
    <citation type="submission" date="2021-02" db="EMBL/GenBank/DDBJ databases">
        <title>Genome sequence Cadophora malorum strain M34.</title>
        <authorList>
            <person name="Stefanovic E."/>
            <person name="Vu D."/>
            <person name="Scully C."/>
            <person name="Dijksterhuis J."/>
            <person name="Roader J."/>
            <person name="Houbraken J."/>
        </authorList>
    </citation>
    <scope>NUCLEOTIDE SEQUENCE</scope>
    <source>
        <strain evidence="2">M34</strain>
    </source>
</reference>
<keyword evidence="3" id="KW-1185">Reference proteome</keyword>
<proteinExistence type="predicted"/>
<evidence type="ECO:0000256" key="1">
    <source>
        <dbReference type="SAM" id="MobiDB-lite"/>
    </source>
</evidence>
<name>A0A8H7T4K6_9HELO</name>
<dbReference type="Proteomes" id="UP000664132">
    <property type="component" value="Unassembled WGS sequence"/>
</dbReference>
<sequence>MVISLAMRGLRSAEDPVSRHLFPDWKTWRGEVTEAEETATKGHSTNPGERQASTTMLSLLSATKKHNGTNRAHGGVSFHQDTDSRLSEVVVQARGFNGAEPENSIVWSYTTLHNSPTHDAAPPAQADPIEFSDDDEPSQDTVISIYQKVALLEQTNADLLRKNFTLRLERDKFSTRKEIYQTRLLEREGQITQPTGDSLERDNTIARLEGTVVENDGLLQSLEEENRALRVEMAEGIRNARATAFKEMLDAVQNKVREG</sequence>
<dbReference type="AlphaFoldDB" id="A0A8H7T4K6"/>
<evidence type="ECO:0000313" key="3">
    <source>
        <dbReference type="Proteomes" id="UP000664132"/>
    </source>
</evidence>
<organism evidence="2 3">
    <name type="scientific">Cadophora malorum</name>
    <dbReference type="NCBI Taxonomy" id="108018"/>
    <lineage>
        <taxon>Eukaryota</taxon>
        <taxon>Fungi</taxon>
        <taxon>Dikarya</taxon>
        <taxon>Ascomycota</taxon>
        <taxon>Pezizomycotina</taxon>
        <taxon>Leotiomycetes</taxon>
        <taxon>Helotiales</taxon>
        <taxon>Ploettnerulaceae</taxon>
        <taxon>Cadophora</taxon>
    </lineage>
</organism>
<evidence type="ECO:0000313" key="2">
    <source>
        <dbReference type="EMBL" id="KAG4415069.1"/>
    </source>
</evidence>
<dbReference type="OrthoDB" id="10556919at2759"/>
<protein>
    <submittedName>
        <fullName evidence="2">Uncharacterized protein</fullName>
    </submittedName>
</protein>
<dbReference type="EMBL" id="JAFJYH010000237">
    <property type="protein sequence ID" value="KAG4415069.1"/>
    <property type="molecule type" value="Genomic_DNA"/>
</dbReference>